<evidence type="ECO:0000256" key="5">
    <source>
        <dbReference type="SAM" id="Coils"/>
    </source>
</evidence>
<evidence type="ECO:0000256" key="4">
    <source>
        <dbReference type="ARBA" id="ARBA00023274"/>
    </source>
</evidence>
<gene>
    <name evidence="7" type="ORF">BHQ10_004914</name>
</gene>
<reference evidence="7 8" key="1">
    <citation type="journal article" date="2017" name="Biotechnol. Biofuels">
        <title>Differential beta-glucosidase expression as a function of carbon source availability in Talaromyces amestolkiae: a genomic and proteomic approach.</title>
        <authorList>
            <person name="de Eugenio L.I."/>
            <person name="Mendez-Liter J.A."/>
            <person name="Nieto-Dominguez M."/>
            <person name="Alonso L."/>
            <person name="Gil-Munoz J."/>
            <person name="Barriuso J."/>
            <person name="Prieto A."/>
            <person name="Martinez M.J."/>
        </authorList>
    </citation>
    <scope>NUCLEOTIDE SEQUENCE [LARGE SCALE GENOMIC DNA]</scope>
    <source>
        <strain evidence="7 8">CIB</strain>
    </source>
</reference>
<dbReference type="OrthoDB" id="1696305at2759"/>
<dbReference type="InterPro" id="IPR036249">
    <property type="entry name" value="Thioredoxin-like_sf"/>
</dbReference>
<keyword evidence="4" id="KW-0687">Ribonucleoprotein</keyword>
<evidence type="ECO:0000313" key="7">
    <source>
        <dbReference type="EMBL" id="RAO68902.1"/>
    </source>
</evidence>
<evidence type="ECO:0000256" key="1">
    <source>
        <dbReference type="ARBA" id="ARBA00004173"/>
    </source>
</evidence>
<proteinExistence type="predicted"/>
<evidence type="ECO:0000259" key="6">
    <source>
        <dbReference type="SMART" id="SM00916"/>
    </source>
</evidence>
<dbReference type="GO" id="GO:0005840">
    <property type="term" value="C:ribosome"/>
    <property type="evidence" value="ECO:0007669"/>
    <property type="project" value="UniProtKB-KW"/>
</dbReference>
<dbReference type="GO" id="GO:0003735">
    <property type="term" value="F:structural constituent of ribosome"/>
    <property type="evidence" value="ECO:0007669"/>
    <property type="project" value="InterPro"/>
</dbReference>
<keyword evidence="5" id="KW-0175">Coiled coil</keyword>
<dbReference type="GO" id="GO:0005739">
    <property type="term" value="C:mitochondrion"/>
    <property type="evidence" value="ECO:0007669"/>
    <property type="project" value="UniProtKB-SubCell"/>
</dbReference>
<dbReference type="SMART" id="SM00916">
    <property type="entry name" value="L51_S25_CI-B8"/>
    <property type="match status" value="1"/>
</dbReference>
<organism evidence="7 8">
    <name type="scientific">Talaromyces amestolkiae</name>
    <dbReference type="NCBI Taxonomy" id="1196081"/>
    <lineage>
        <taxon>Eukaryota</taxon>
        <taxon>Fungi</taxon>
        <taxon>Dikarya</taxon>
        <taxon>Ascomycota</taxon>
        <taxon>Pezizomycotina</taxon>
        <taxon>Eurotiomycetes</taxon>
        <taxon>Eurotiomycetidae</taxon>
        <taxon>Eurotiales</taxon>
        <taxon>Trichocomaceae</taxon>
        <taxon>Talaromyces</taxon>
        <taxon>Talaromyces sect. Talaromyces</taxon>
    </lineage>
</organism>
<comment type="caution">
    <text evidence="7">The sequence shown here is derived from an EMBL/GenBank/DDBJ whole genome shotgun (WGS) entry which is preliminary data.</text>
</comment>
<dbReference type="GO" id="GO:1990904">
    <property type="term" value="C:ribonucleoprotein complex"/>
    <property type="evidence" value="ECO:0007669"/>
    <property type="project" value="UniProtKB-KW"/>
</dbReference>
<dbReference type="RefSeq" id="XP_040733418.1">
    <property type="nucleotide sequence ID" value="XM_040877332.1"/>
</dbReference>
<evidence type="ECO:0000256" key="2">
    <source>
        <dbReference type="ARBA" id="ARBA00022980"/>
    </source>
</evidence>
<accession>A0A364KZC2</accession>
<comment type="subcellular location">
    <subcellularLocation>
        <location evidence="1">Mitochondrion</location>
    </subcellularLocation>
</comment>
<dbReference type="Proteomes" id="UP000249363">
    <property type="component" value="Unassembled WGS sequence"/>
</dbReference>
<dbReference type="InterPro" id="IPR040049">
    <property type="entry name" value="Ribosomal_mS25/mL61"/>
</dbReference>
<dbReference type="PANTHER" id="PTHR13274:SF2">
    <property type="entry name" value="SMALL RIBOSOMAL SUBUNIT PROTEIN MS25"/>
    <property type="match status" value="1"/>
</dbReference>
<protein>
    <recommendedName>
        <fullName evidence="6">Ribosomal protein/NADH dehydrogenase domain-containing protein</fullName>
    </recommendedName>
</protein>
<dbReference type="GeneID" id="63794130"/>
<dbReference type="SUPFAM" id="SSF52833">
    <property type="entry name" value="Thioredoxin-like"/>
    <property type="match status" value="1"/>
</dbReference>
<evidence type="ECO:0000256" key="3">
    <source>
        <dbReference type="ARBA" id="ARBA00023128"/>
    </source>
</evidence>
<dbReference type="STRING" id="1196081.A0A364KZC2"/>
<keyword evidence="3" id="KW-0496">Mitochondrion</keyword>
<sequence>MVNLLKRMRKLNQRLINIRVGTGAATLPSLSNPFNDLPVVTRMHLTYGRSIGKGHIGAHKFWRQCLARLKYHNPAIQMSVKPYEGTQEKLAPALTIFFSGAQPKKAQAYHDPALKDEFAPKPTETEKAIVLNLKDYNFEEIWQQVKELTGAVEVAATPEDIEQIQKFKQMEIKSESDKIRVAGIRQAKKDQERMLQEARGEVEKLREL</sequence>
<dbReference type="AlphaFoldDB" id="A0A364KZC2"/>
<dbReference type="EMBL" id="MIKG01000008">
    <property type="protein sequence ID" value="RAO68902.1"/>
    <property type="molecule type" value="Genomic_DNA"/>
</dbReference>
<dbReference type="PANTHER" id="PTHR13274">
    <property type="entry name" value="MITOCHONDRIAL RIBOSOMAL PROTEIN S25"/>
    <property type="match status" value="1"/>
</dbReference>
<feature type="coiled-coil region" evidence="5">
    <location>
        <begin position="181"/>
        <end position="208"/>
    </location>
</feature>
<keyword evidence="2" id="KW-0689">Ribosomal protein</keyword>
<evidence type="ECO:0000313" key="8">
    <source>
        <dbReference type="Proteomes" id="UP000249363"/>
    </source>
</evidence>
<keyword evidence="8" id="KW-1185">Reference proteome</keyword>
<feature type="domain" description="Ribosomal protein/NADH dehydrogenase" evidence="6">
    <location>
        <begin position="50"/>
        <end position="152"/>
    </location>
</feature>
<dbReference type="InterPro" id="IPR007741">
    <property type="entry name" value="Ribosomal_mL43/mS25/NADH_DH"/>
</dbReference>
<name>A0A364KZC2_TALAM</name>